<dbReference type="SMART" id="SM00355">
    <property type="entry name" value="ZnF_C2H2"/>
    <property type="match status" value="3"/>
</dbReference>
<feature type="compositionally biased region" description="Low complexity" evidence="2">
    <location>
        <begin position="894"/>
        <end position="904"/>
    </location>
</feature>
<feature type="compositionally biased region" description="Low complexity" evidence="2">
    <location>
        <begin position="232"/>
        <end position="244"/>
    </location>
</feature>
<dbReference type="PANTHER" id="PTHR46105:SF28">
    <property type="entry name" value="ZINC FINGER PROTEIN 37-LIKE"/>
    <property type="match status" value="1"/>
</dbReference>
<feature type="region of interest" description="Disordered" evidence="2">
    <location>
        <begin position="33"/>
        <end position="58"/>
    </location>
</feature>
<dbReference type="InterPro" id="IPR050457">
    <property type="entry name" value="ZnFinger_BTB_dom_contain"/>
</dbReference>
<feature type="compositionally biased region" description="Polar residues" evidence="2">
    <location>
        <begin position="568"/>
        <end position="582"/>
    </location>
</feature>
<protein>
    <submittedName>
        <fullName evidence="5 6">Uncharacterized protein DDB_G0284459-like</fullName>
    </submittedName>
</protein>
<feature type="region of interest" description="Disordered" evidence="2">
    <location>
        <begin position="882"/>
        <end position="915"/>
    </location>
</feature>
<dbReference type="PANTHER" id="PTHR46105">
    <property type="entry name" value="AGAP004733-PA"/>
    <property type="match status" value="1"/>
</dbReference>
<dbReference type="SUPFAM" id="SSF57667">
    <property type="entry name" value="beta-beta-alpha zinc fingers"/>
    <property type="match status" value="1"/>
</dbReference>
<keyword evidence="1" id="KW-0862">Zinc</keyword>
<dbReference type="Gene3D" id="3.30.160.60">
    <property type="entry name" value="Classic Zinc Finger"/>
    <property type="match status" value="2"/>
</dbReference>
<keyword evidence="4" id="KW-1185">Reference proteome</keyword>
<dbReference type="PROSITE" id="PS00028">
    <property type="entry name" value="ZINC_FINGER_C2H2_1"/>
    <property type="match status" value="3"/>
</dbReference>
<dbReference type="RefSeq" id="XP_025830893.1">
    <property type="nucleotide sequence ID" value="XM_025975108.1"/>
</dbReference>
<feature type="compositionally biased region" description="Basic and acidic residues" evidence="2">
    <location>
        <begin position="132"/>
        <end position="141"/>
    </location>
</feature>
<evidence type="ECO:0000259" key="3">
    <source>
        <dbReference type="PROSITE" id="PS50157"/>
    </source>
</evidence>
<feature type="region of interest" description="Disordered" evidence="2">
    <location>
        <begin position="552"/>
        <end position="584"/>
    </location>
</feature>
<sequence length="1148" mass="131597">MPLLRKRPSNIKYSEKEHDKEIAKAAIKWHLKGASKKGDSNNEPTSSSESDKNKDGNVKKSVNLSLAINTRNVPEVVFSSDGRKFFPCHFCCRAFAFKKRQVTHMDICLFKNDKRRIAKSKGDAAAVTKPDLEETKEKDENETTDFEYDEDEEEFSGSVTENISDEKVNNTQSRPKKKLTLLRFKTKDDMNCNLICNNKASEHFIVQTYSEDELNECDQGTENKSDTNVDESQSSGSSNAGSRSTEMRKQSTSVGEEKLNKQLIKHTKKEFSKKPFKIHIPQVLEKSKKVRHRTSLIRQFSRPSDIPSYFFQSIQLRHSRKVIQDKTKIKVRRLTRGALRRIKNQTKLNYDKLNKKRSNKHVVERFPRNDPSTADVKSEESVKENINTEENDKLRRRILESNLESPSIQKVTSSLDTLSLNSPIEETQTDSLDYKNTITPSSTNSDNNDNVVLTDQNKEKSHKEIEKEFASKLIENFENISQKEIDYENSSPSTSGLQKTSKVIDDKPTINLRSKTNYNINKDGTKEVQLQASVDNSIEKIVRTKDKITNKGVENNAENASPVALSTRAKTNNKKNNPSVSTKVSQKLQKLKLVRSSSNRLKFRKELNKSKQKKAQQVQFQEKVSDIKKEKKSVPIVKRVSFGESTIINEERGKNVTPKKFFKTVKRNSATCNSGLGVLKSRRLRRTQQKLKINARPKQIRKRKLLTVKTKDIISSKVREKSITRKSKYLKARPIKSRISNLSKKVTGNLQAQPSNNSSQRSTPDNQGATAKPTKSIQQVEKKIKPTPPKRPIIIIKTASQINRLSKEEVDRLFNSLKENKDTNNVGSSLQQQDINNISLPSTSRDTKYFDKIHNGKKVLMQTDQVASCSSLNLRSSGSLRSFGNLANQKPKSQQQIPMQPFQQESESETPKITASGILERHKKEMMEREKAKQNNPPVNASVYDFDETEDEIFGLQQSTKKRKYKKRSIRKDGSPVRKRQRRPRENASKVVPNLKELEQDIAEVSITSKAVNFPLLEFSSVMQPKVCPFPYCNQLFKTEEEFIEHKIVKHQIGRILLGPDKLAKYDEVYQNSDRKKCPICFREITITMNWKRHLKTHSKERDFSCTICKKTFSRADHMKNHEKRHLETIKQAYGVNEAENSNSNPEP</sequence>
<keyword evidence="1" id="KW-0479">Metal-binding</keyword>
<feature type="compositionally biased region" description="Acidic residues" evidence="2">
    <location>
        <begin position="142"/>
        <end position="155"/>
    </location>
</feature>
<dbReference type="OrthoDB" id="6155966at2759"/>
<evidence type="ECO:0000313" key="4">
    <source>
        <dbReference type="Proteomes" id="UP000192223"/>
    </source>
</evidence>
<feature type="compositionally biased region" description="Basic residues" evidence="2">
    <location>
        <begin position="960"/>
        <end position="970"/>
    </location>
</feature>
<evidence type="ECO:0000256" key="2">
    <source>
        <dbReference type="SAM" id="MobiDB-lite"/>
    </source>
</evidence>
<feature type="domain" description="C2H2-type" evidence="3">
    <location>
        <begin position="1076"/>
        <end position="1103"/>
    </location>
</feature>
<feature type="domain" description="C2H2-type" evidence="3">
    <location>
        <begin position="1104"/>
        <end position="1126"/>
    </location>
</feature>
<dbReference type="GO" id="GO:0000978">
    <property type="term" value="F:RNA polymerase II cis-regulatory region sequence-specific DNA binding"/>
    <property type="evidence" value="ECO:0007669"/>
    <property type="project" value="TreeGrafter"/>
</dbReference>
<keyword evidence="1" id="KW-0863">Zinc-finger</keyword>
<name>A0A1W4WLN7_AGRPL</name>
<feature type="compositionally biased region" description="Low complexity" evidence="2">
    <location>
        <begin position="436"/>
        <end position="450"/>
    </location>
</feature>
<dbReference type="GO" id="GO:0008270">
    <property type="term" value="F:zinc ion binding"/>
    <property type="evidence" value="ECO:0007669"/>
    <property type="project" value="UniProtKB-KW"/>
</dbReference>
<proteinExistence type="predicted"/>
<dbReference type="KEGG" id="apln:108736761"/>
<reference evidence="5 6" key="1">
    <citation type="submission" date="2025-04" db="UniProtKB">
        <authorList>
            <consortium name="RefSeq"/>
        </authorList>
    </citation>
    <scope>IDENTIFICATION</scope>
    <source>
        <tissue evidence="5 6">Entire body</tissue>
    </source>
</reference>
<feature type="compositionally biased region" description="Basic and acidic residues" evidence="2">
    <location>
        <begin position="49"/>
        <end position="58"/>
    </location>
</feature>
<dbReference type="PROSITE" id="PS50157">
    <property type="entry name" value="ZINC_FINGER_C2H2_2"/>
    <property type="match status" value="2"/>
</dbReference>
<dbReference type="Proteomes" id="UP000192223">
    <property type="component" value="Unplaced"/>
</dbReference>
<dbReference type="GeneID" id="108736761"/>
<evidence type="ECO:0000313" key="6">
    <source>
        <dbReference type="RefSeq" id="XP_025830893.1"/>
    </source>
</evidence>
<dbReference type="GO" id="GO:0000981">
    <property type="term" value="F:DNA-binding transcription factor activity, RNA polymerase II-specific"/>
    <property type="evidence" value="ECO:0007669"/>
    <property type="project" value="TreeGrafter"/>
</dbReference>
<feature type="region of interest" description="Disordered" evidence="2">
    <location>
        <begin position="132"/>
        <end position="174"/>
    </location>
</feature>
<feature type="region of interest" description="Disordered" evidence="2">
    <location>
        <begin position="216"/>
        <end position="266"/>
    </location>
</feature>
<dbReference type="RefSeq" id="XP_018324824.1">
    <property type="nucleotide sequence ID" value="XM_018469322.2"/>
</dbReference>
<dbReference type="STRING" id="224129.A0A1W4WLN7"/>
<gene>
    <name evidence="5 6" type="primary">LOC108736761</name>
</gene>
<feature type="region of interest" description="Disordered" evidence="2">
    <location>
        <begin position="366"/>
        <end position="388"/>
    </location>
</feature>
<feature type="region of interest" description="Disordered" evidence="2">
    <location>
        <begin position="734"/>
        <end position="789"/>
    </location>
</feature>
<dbReference type="InterPro" id="IPR013087">
    <property type="entry name" value="Znf_C2H2_type"/>
</dbReference>
<dbReference type="AlphaFoldDB" id="A0A1W4WLN7"/>
<evidence type="ECO:0000313" key="5">
    <source>
        <dbReference type="RefSeq" id="XP_018324824.1"/>
    </source>
</evidence>
<feature type="region of interest" description="Disordered" evidence="2">
    <location>
        <begin position="426"/>
        <end position="451"/>
    </location>
</feature>
<dbReference type="InterPro" id="IPR036236">
    <property type="entry name" value="Znf_C2H2_sf"/>
</dbReference>
<feature type="region of interest" description="Disordered" evidence="2">
    <location>
        <begin position="957"/>
        <end position="992"/>
    </location>
</feature>
<organism evidence="4 5">
    <name type="scientific">Agrilus planipennis</name>
    <name type="common">Emerald ash borer</name>
    <name type="synonym">Agrilus marcopoli</name>
    <dbReference type="NCBI Taxonomy" id="224129"/>
    <lineage>
        <taxon>Eukaryota</taxon>
        <taxon>Metazoa</taxon>
        <taxon>Ecdysozoa</taxon>
        <taxon>Arthropoda</taxon>
        <taxon>Hexapoda</taxon>
        <taxon>Insecta</taxon>
        <taxon>Pterygota</taxon>
        <taxon>Neoptera</taxon>
        <taxon>Endopterygota</taxon>
        <taxon>Coleoptera</taxon>
        <taxon>Polyphaga</taxon>
        <taxon>Elateriformia</taxon>
        <taxon>Buprestoidea</taxon>
        <taxon>Buprestidae</taxon>
        <taxon>Agrilinae</taxon>
        <taxon>Agrilus</taxon>
    </lineage>
</organism>
<evidence type="ECO:0000256" key="1">
    <source>
        <dbReference type="PROSITE-ProRule" id="PRU00042"/>
    </source>
</evidence>
<feature type="compositionally biased region" description="Polar residues" evidence="2">
    <location>
        <begin position="738"/>
        <end position="779"/>
    </location>
</feature>
<accession>A0A1W4WLN7</accession>
<feature type="compositionally biased region" description="Basic and acidic residues" evidence="2">
    <location>
        <begin position="245"/>
        <end position="260"/>
    </location>
</feature>